<feature type="repeat" description="ANK" evidence="1">
    <location>
        <begin position="77"/>
        <end position="109"/>
    </location>
</feature>
<dbReference type="PROSITE" id="PS50088">
    <property type="entry name" value="ANK_REPEAT"/>
    <property type="match status" value="2"/>
</dbReference>
<keyword evidence="4" id="KW-1185">Reference proteome</keyword>
<dbReference type="OrthoDB" id="194358at2759"/>
<dbReference type="EMBL" id="VXIV02000165">
    <property type="protein sequence ID" value="KAF6040206.1"/>
    <property type="molecule type" value="Genomic_DNA"/>
</dbReference>
<evidence type="ECO:0000313" key="4">
    <source>
        <dbReference type="Proteomes" id="UP000593567"/>
    </source>
</evidence>
<dbReference type="Pfam" id="PF12796">
    <property type="entry name" value="Ank_2"/>
    <property type="match status" value="1"/>
</dbReference>
<evidence type="ECO:0000313" key="3">
    <source>
        <dbReference type="EMBL" id="KAF6040206.1"/>
    </source>
</evidence>
<comment type="caution">
    <text evidence="3">The sequence shown here is derived from an EMBL/GenBank/DDBJ whole genome shotgun (WGS) entry which is preliminary data.</text>
</comment>
<keyword evidence="1" id="KW-0040">ANK repeat</keyword>
<feature type="repeat" description="ANK" evidence="1">
    <location>
        <begin position="110"/>
        <end position="142"/>
    </location>
</feature>
<gene>
    <name evidence="3" type="ORF">EB796_001487</name>
</gene>
<accession>A0A7J7KPV2</accession>
<dbReference type="PANTHER" id="PTHR22677">
    <property type="entry name" value="ANKYRIN REPEAT DOMAIN-CONTAINING PROTEIN 60"/>
    <property type="match status" value="1"/>
</dbReference>
<dbReference type="Proteomes" id="UP000593567">
    <property type="component" value="Unassembled WGS sequence"/>
</dbReference>
<feature type="chain" id="PRO_5029761410" evidence="2">
    <location>
        <begin position="20"/>
        <end position="251"/>
    </location>
</feature>
<dbReference type="Gene3D" id="1.20.1270.10">
    <property type="match status" value="1"/>
</dbReference>
<keyword evidence="2" id="KW-0732">Signal</keyword>
<evidence type="ECO:0000256" key="2">
    <source>
        <dbReference type="SAM" id="SignalP"/>
    </source>
</evidence>
<dbReference type="Gene3D" id="1.25.40.20">
    <property type="entry name" value="Ankyrin repeat-containing domain"/>
    <property type="match status" value="2"/>
</dbReference>
<dbReference type="SMART" id="SM00248">
    <property type="entry name" value="ANK"/>
    <property type="match status" value="2"/>
</dbReference>
<dbReference type="SUPFAM" id="SSF100934">
    <property type="entry name" value="Heat shock protein 70kD (HSP70), C-terminal subdomain"/>
    <property type="match status" value="1"/>
</dbReference>
<dbReference type="InterPro" id="IPR002110">
    <property type="entry name" value="Ankyrin_rpt"/>
</dbReference>
<evidence type="ECO:0000256" key="1">
    <source>
        <dbReference type="PROSITE-ProRule" id="PRU00023"/>
    </source>
</evidence>
<dbReference type="PANTHER" id="PTHR22677:SF4">
    <property type="entry name" value="USHER SYNDROME TYPE-1G PROTEIN-LIKE PROTEIN"/>
    <property type="match status" value="1"/>
</dbReference>
<protein>
    <submittedName>
        <fullName evidence="3">ANKRD45</fullName>
    </submittedName>
</protein>
<dbReference type="PROSITE" id="PS50297">
    <property type="entry name" value="ANK_REP_REGION"/>
    <property type="match status" value="2"/>
</dbReference>
<dbReference type="SUPFAM" id="SSF48403">
    <property type="entry name" value="Ankyrin repeat"/>
    <property type="match status" value="1"/>
</dbReference>
<dbReference type="InterPro" id="IPR039323">
    <property type="entry name" value="ANKRD_45/46/60"/>
</dbReference>
<reference evidence="3" key="1">
    <citation type="submission" date="2020-06" db="EMBL/GenBank/DDBJ databases">
        <title>Draft genome of Bugula neritina, a colonial animal packing powerful symbionts and potential medicines.</title>
        <authorList>
            <person name="Rayko M."/>
        </authorList>
    </citation>
    <scope>NUCLEOTIDE SEQUENCE [LARGE SCALE GENOMIC DNA]</scope>
    <source>
        <strain evidence="3">Kwan_BN1</strain>
    </source>
</reference>
<dbReference type="InterPro" id="IPR029048">
    <property type="entry name" value="HSP70_C_sf"/>
</dbReference>
<dbReference type="AlphaFoldDB" id="A0A7J7KPV2"/>
<dbReference type="InterPro" id="IPR036770">
    <property type="entry name" value="Ankyrin_rpt-contain_sf"/>
</dbReference>
<proteinExistence type="predicted"/>
<sequence length="251" mass="28002">MSLMPQFVLIMATLAAVPAETSLLSETTEEPGPDLTVNVAYQCAMKGSVTRFITCFDSEEDPYHEVITDQVNQRDSEARSPLDIASSLGRLEMVKELLARGAEVNAATVKGITALHRAAHWGKVDIVKQLVENGADMQARTSYGERAREGALRYSHMECVDYLDWAEAREALVTSIQEAKDTLADPEKIQGRFSRDDKQVTVNTCNEKTQWLEANPDATTNDFIQQRKDFEDSLAPIWAKLLEPPKTPQKK</sequence>
<feature type="signal peptide" evidence="2">
    <location>
        <begin position="1"/>
        <end position="19"/>
    </location>
</feature>
<organism evidence="3 4">
    <name type="scientific">Bugula neritina</name>
    <name type="common">Brown bryozoan</name>
    <name type="synonym">Sertularia neritina</name>
    <dbReference type="NCBI Taxonomy" id="10212"/>
    <lineage>
        <taxon>Eukaryota</taxon>
        <taxon>Metazoa</taxon>
        <taxon>Spiralia</taxon>
        <taxon>Lophotrochozoa</taxon>
        <taxon>Bryozoa</taxon>
        <taxon>Gymnolaemata</taxon>
        <taxon>Cheilostomatida</taxon>
        <taxon>Flustrina</taxon>
        <taxon>Buguloidea</taxon>
        <taxon>Bugulidae</taxon>
        <taxon>Bugula</taxon>
    </lineage>
</organism>
<name>A0A7J7KPV2_BUGNE</name>